<feature type="non-terminal residue" evidence="2">
    <location>
        <position position="118"/>
    </location>
</feature>
<dbReference type="AlphaFoldDB" id="X0UJK0"/>
<name>X0UJK0_9ZZZZ</name>
<dbReference type="EMBL" id="BARS01025599">
    <property type="protein sequence ID" value="GAG05959.1"/>
    <property type="molecule type" value="Genomic_DNA"/>
</dbReference>
<accession>X0UJK0</accession>
<comment type="caution">
    <text evidence="2">The sequence shown here is derived from an EMBL/GenBank/DDBJ whole genome shotgun (WGS) entry which is preliminary data.</text>
</comment>
<sequence>MYQAQSWDQPRRVVAKVEWHRGELFPRVGFIVTNLSFPVEGVTHFYNGRGTAEQWIKEGKYALHWTRLSCHRMVANEVRLMLFVLAYNMGNFMRRLALPETVKHWSLRSLQTKLIKIG</sequence>
<dbReference type="Pfam" id="PF13701">
    <property type="entry name" value="DDE_Tnp_1_4"/>
    <property type="match status" value="1"/>
</dbReference>
<evidence type="ECO:0000259" key="1">
    <source>
        <dbReference type="Pfam" id="PF13701"/>
    </source>
</evidence>
<gene>
    <name evidence="2" type="ORF">S01H1_40425</name>
</gene>
<dbReference type="InterPro" id="IPR025668">
    <property type="entry name" value="Tnp_DDE_dom"/>
</dbReference>
<protein>
    <recommendedName>
        <fullName evidence="1">Transposase DDE domain-containing protein</fullName>
    </recommendedName>
</protein>
<reference evidence="2" key="1">
    <citation type="journal article" date="2014" name="Front. Microbiol.">
        <title>High frequency of phylogenetically diverse reductive dehalogenase-homologous genes in deep subseafloor sedimentary metagenomes.</title>
        <authorList>
            <person name="Kawai M."/>
            <person name="Futagami T."/>
            <person name="Toyoda A."/>
            <person name="Takaki Y."/>
            <person name="Nishi S."/>
            <person name="Hori S."/>
            <person name="Arai W."/>
            <person name="Tsubouchi T."/>
            <person name="Morono Y."/>
            <person name="Uchiyama I."/>
            <person name="Ito T."/>
            <person name="Fujiyama A."/>
            <person name="Inagaki F."/>
            <person name="Takami H."/>
        </authorList>
    </citation>
    <scope>NUCLEOTIDE SEQUENCE</scope>
    <source>
        <strain evidence="2">Expedition CK06-06</strain>
    </source>
</reference>
<organism evidence="2">
    <name type="scientific">marine sediment metagenome</name>
    <dbReference type="NCBI Taxonomy" id="412755"/>
    <lineage>
        <taxon>unclassified sequences</taxon>
        <taxon>metagenomes</taxon>
        <taxon>ecological metagenomes</taxon>
    </lineage>
</organism>
<feature type="domain" description="Transposase DDE" evidence="1">
    <location>
        <begin position="1"/>
        <end position="118"/>
    </location>
</feature>
<proteinExistence type="predicted"/>
<evidence type="ECO:0000313" key="2">
    <source>
        <dbReference type="EMBL" id="GAG05959.1"/>
    </source>
</evidence>